<sequence>METPPARPGWYPDPHGTHGERWWDGATWTPEVRAPGSSWFVPGGRGRPPGRAMFLALVLGGAVLLAGLVVGIAALSTRDDPLVRVTDSADGERGSTAPADRDGAGATLHGVVVPVPEGWRTEGRALVTGRPHRCRDDGGCTPGRITVTAVPGRPGSARARAERDNEAAAEAAYPGASHRLAAAGPVEAAGREGWLVRRRCEPREGAGGYVQSLVFPAPHEPGTLLVVRARLDADADPAGPALLDETAEGIRAAN</sequence>
<gene>
    <name evidence="4" type="ORF">RM574_11100</name>
</gene>
<feature type="domain" description="DUF2510" evidence="3">
    <location>
        <begin position="8"/>
        <end position="36"/>
    </location>
</feature>
<dbReference type="InterPro" id="IPR018929">
    <property type="entry name" value="DUF2510"/>
</dbReference>
<keyword evidence="2" id="KW-0812">Transmembrane</keyword>
<keyword evidence="2" id="KW-0472">Membrane</keyword>
<feature type="transmembrane region" description="Helical" evidence="2">
    <location>
        <begin position="52"/>
        <end position="75"/>
    </location>
</feature>
<dbReference type="Proteomes" id="UP001183607">
    <property type="component" value="Unassembled WGS sequence"/>
</dbReference>
<dbReference type="EMBL" id="JAVRER010000012">
    <property type="protein sequence ID" value="MDT0416039.1"/>
    <property type="molecule type" value="Genomic_DNA"/>
</dbReference>
<name>A0ABD5E3X5_9ACTN</name>
<evidence type="ECO:0000313" key="5">
    <source>
        <dbReference type="Proteomes" id="UP001183607"/>
    </source>
</evidence>
<dbReference type="AlphaFoldDB" id="A0ABD5E3X5"/>
<dbReference type="Pfam" id="PF10708">
    <property type="entry name" value="DUF2510"/>
    <property type="match status" value="1"/>
</dbReference>
<accession>A0ABD5E3X5</accession>
<comment type="caution">
    <text evidence="4">The sequence shown here is derived from an EMBL/GenBank/DDBJ whole genome shotgun (WGS) entry which is preliminary data.</text>
</comment>
<keyword evidence="2" id="KW-1133">Transmembrane helix</keyword>
<protein>
    <submittedName>
        <fullName evidence="4">DUF2510 domain-containing protein</fullName>
    </submittedName>
</protein>
<organism evidence="4 5">
    <name type="scientific">Streptomyces evansiae</name>
    <dbReference type="NCBI Taxonomy" id="3075535"/>
    <lineage>
        <taxon>Bacteria</taxon>
        <taxon>Bacillati</taxon>
        <taxon>Actinomycetota</taxon>
        <taxon>Actinomycetes</taxon>
        <taxon>Kitasatosporales</taxon>
        <taxon>Streptomycetaceae</taxon>
        <taxon>Streptomyces</taxon>
    </lineage>
</organism>
<dbReference type="RefSeq" id="WP_311676955.1">
    <property type="nucleotide sequence ID" value="NZ_JAVRER010000012.1"/>
</dbReference>
<evidence type="ECO:0000259" key="3">
    <source>
        <dbReference type="Pfam" id="PF10708"/>
    </source>
</evidence>
<evidence type="ECO:0000256" key="2">
    <source>
        <dbReference type="SAM" id="Phobius"/>
    </source>
</evidence>
<proteinExistence type="predicted"/>
<evidence type="ECO:0000256" key="1">
    <source>
        <dbReference type="SAM" id="MobiDB-lite"/>
    </source>
</evidence>
<feature type="region of interest" description="Disordered" evidence="1">
    <location>
        <begin position="86"/>
        <end position="105"/>
    </location>
</feature>
<reference evidence="5" key="1">
    <citation type="submission" date="2023-07" db="EMBL/GenBank/DDBJ databases">
        <title>30 novel species of actinomycetes from the DSMZ collection.</title>
        <authorList>
            <person name="Nouioui I."/>
        </authorList>
    </citation>
    <scope>NUCLEOTIDE SEQUENCE [LARGE SCALE GENOMIC DNA]</scope>
    <source>
        <strain evidence="5">DSM 41982</strain>
    </source>
</reference>
<evidence type="ECO:0000313" key="4">
    <source>
        <dbReference type="EMBL" id="MDT0416039.1"/>
    </source>
</evidence>